<dbReference type="EMBL" id="CP119629">
    <property type="protein sequence ID" value="WES05286.1"/>
    <property type="molecule type" value="Genomic_DNA"/>
</dbReference>
<protein>
    <submittedName>
        <fullName evidence="1">DUF2515 domain-containing protein</fullName>
    </submittedName>
</protein>
<dbReference type="RefSeq" id="WP_001163390.1">
    <property type="nucleotide sequence ID" value="NZ_CP119629.1"/>
</dbReference>
<dbReference type="InterPro" id="IPR019658">
    <property type="entry name" value="DUF2515"/>
</dbReference>
<evidence type="ECO:0000313" key="1">
    <source>
        <dbReference type="EMBL" id="WES05286.1"/>
    </source>
</evidence>
<dbReference type="Proteomes" id="UP001221092">
    <property type="component" value="Chromosome"/>
</dbReference>
<organism evidence="1 2">
    <name type="scientific">Bacillus paranthracis</name>
    <dbReference type="NCBI Taxonomy" id="2026186"/>
    <lineage>
        <taxon>Bacteria</taxon>
        <taxon>Bacillati</taxon>
        <taxon>Bacillota</taxon>
        <taxon>Bacilli</taxon>
        <taxon>Bacillales</taxon>
        <taxon>Bacillaceae</taxon>
        <taxon>Bacillus</taxon>
        <taxon>Bacillus cereus group</taxon>
    </lineage>
</organism>
<dbReference type="AlphaFoldDB" id="A0AAX3Q973"/>
<accession>A0AAX3Q973</accession>
<proteinExistence type="predicted"/>
<reference evidence="1" key="1">
    <citation type="submission" date="2023-03" db="EMBL/GenBank/DDBJ databases">
        <authorList>
            <person name="Liu Z."/>
        </authorList>
    </citation>
    <scope>NUCLEOTIDE SEQUENCE</scope>
    <source>
        <strain evidence="1">Bc006</strain>
    </source>
</reference>
<dbReference type="Pfam" id="PF10720">
    <property type="entry name" value="DUF2515"/>
    <property type="match status" value="1"/>
</dbReference>
<name>A0AAX3Q973_9BACI</name>
<evidence type="ECO:0000313" key="2">
    <source>
        <dbReference type="Proteomes" id="UP001221092"/>
    </source>
</evidence>
<sequence>MQHDNPNHKLYKNIPLSLFSIKNELKQKCTNANNFLYPFSKEEEILIHTIKERTKLLNQNNVTRTRAYYQFYKRYPEIHWALLGHMVSRNGGWNMTDLKGDLYTKLLSEKDQFTFFSFLERGNWLIFQDVYPQFLLYEQSVKKSKNLFYLLPHLNVSTFMETMWNFFWKTGNKQILAISTIINEQNYLEKRVIQNKHFKKNVLNSIGFKLFDFFQFNHILFPFCEEKPIQKTKLIGDTMKHFTSLHERILLGKRLYALLFHDEHVLARILQWADTHPHTGSRKDYWPHLFSSVNESFSREFYKRRIKKCQLKSDAYRIYSPALMYAWKNMKHEEAEYEEAEYEDWFNDWQVIHYLTDKEERIHGQITEDYCKTLEKIELAILAKKNVLLREEE</sequence>
<gene>
    <name evidence="1" type="ORF">P3K65_18330</name>
</gene>